<dbReference type="InterPro" id="IPR016024">
    <property type="entry name" value="ARM-type_fold"/>
</dbReference>
<dbReference type="PANTHER" id="PTHR12097">
    <property type="entry name" value="SPLICING FACTOR 3B, SUBUNIT 1-RELATED"/>
    <property type="match status" value="1"/>
</dbReference>
<evidence type="ECO:0000313" key="11">
    <source>
        <dbReference type="EMBL" id="VEU20740.1"/>
    </source>
</evidence>
<dbReference type="FunCoup" id="A0A448YIJ5">
    <property type="interactions" value="1032"/>
</dbReference>
<dbReference type="InterPro" id="IPR011989">
    <property type="entry name" value="ARM-like"/>
</dbReference>
<feature type="compositionally biased region" description="Basic and acidic residues" evidence="8">
    <location>
        <begin position="85"/>
        <end position="101"/>
    </location>
</feature>
<dbReference type="Pfam" id="PF08920">
    <property type="entry name" value="SF3b1"/>
    <property type="match status" value="1"/>
</dbReference>
<gene>
    <name evidence="11" type="ORF">BRENAR_LOCUS1475</name>
</gene>
<sequence length="1139" mass="127205">MPIQLVPYSEDKDVKKPSYGIPKEIQKEIAEEVESGEVSDILQQRIKERAVGSKDDEYKKRKYEMFKETEGGYSEAMERRKRRERVGDKEEQGDDREKGEDDKEEQPVTNPAPTRRRRKRWDVKPEGKSESALPTGPALTTKIPTGPASLKSATDETASASAADTSTTPNPRTVTTPAPSRWEAEEPSEIDTQQIILSKVPVIEGIPLTDSNLDLLIPDGFKKVPVPSSYKPSSLDMPDFSSFNPSTNTQGYMIPEESSLAVESRTLNPQLIHEVPGLRDIQYFKETDMIVFGKLITTRDVSDGKLSPQDLKERMAMKLVLTVKNGAPYLRKGAMRQLSDRSRSIGPDILFNLILPLLMSRSLEEQERHLLVKVVRRVMFTLDYQVRPYTRKILVVMMPLLIDENRFTRLEGRALISNLAKAAGLAHMISTLRPDIDHPDDYVRNLVARTLAVVASSLGIRSLLPFLKAVCGSKKSWLARHTGVRIVQHIALLIGSGILPYLNGLVSCVLRNIDDDNLSVRTMAATTISSLAEASRPYGFESLEPAIEPLLHGLKQHRGRSLAAFLKALGSLIPLMDEEYSNFYAREVFKVISRELSSPDEHMKSTILRIIEICCSMEIIDKGLILERDFLNDFFDNFWTRRAAMDRRLSRMCVDACYSLSLKAGTRDLVERVLLSLKDDSESFRRMAIECTSRILVAQGSFDISDRSVSRLLDGLLYSLQHQNEGIDKVVLSGFGDIVGSLGIRVKPHLMPIVSSMLYRLKNKNENVREQAADLIAKIAPVLKVCGEEDMLVRLGTILYESLGEVYPDVLGSILGALRGVIGSLTSVEVLNPPISQVLATLTPILRNRHEKVQENAIQLIGDIAERAKDYINHREWMRISFEMLEMLKSSRKSIRVSANKTFGLIASAIGPSDVLVTLLNNLRVQERQLRVCTAVAIGIVAETCLPYTVLPAMMNEYRYPEKNVQNGILKALSFMFEYIGDLGADYIYATTPLLVDALTDSDLVHRQTAATVVKHMALGSVGLGYEDAFLNFLDLIWPNVLESSPHVISRMLEAIEGLRVVLGTGILMNFVLGGLFHPARRVRAAYWKVYNNMYVGSAGSMVPYYPRFESVGGEVEEGMEGGAEVGKDLGVPEMDIWI</sequence>
<keyword evidence="7" id="KW-0539">Nucleus</keyword>
<keyword evidence="4" id="KW-0747">Spliceosome</keyword>
<evidence type="ECO:0000256" key="2">
    <source>
        <dbReference type="ARBA" id="ARBA00005754"/>
    </source>
</evidence>
<dbReference type="STRING" id="13370.A0A448YIJ5"/>
<evidence type="ECO:0000256" key="8">
    <source>
        <dbReference type="SAM" id="MobiDB-lite"/>
    </source>
</evidence>
<comment type="similarity">
    <text evidence="2">Belongs to the SF3B1 family.</text>
</comment>
<dbReference type="GO" id="GO:0005681">
    <property type="term" value="C:spliceosomal complex"/>
    <property type="evidence" value="ECO:0007669"/>
    <property type="project" value="UniProtKB-KW"/>
</dbReference>
<evidence type="ECO:0000256" key="5">
    <source>
        <dbReference type="ARBA" id="ARBA00022737"/>
    </source>
</evidence>
<dbReference type="EMBL" id="CAACVR010000006">
    <property type="protein sequence ID" value="VEU20740.1"/>
    <property type="molecule type" value="Genomic_DNA"/>
</dbReference>
<evidence type="ECO:0000256" key="4">
    <source>
        <dbReference type="ARBA" id="ARBA00022728"/>
    </source>
</evidence>
<dbReference type="InterPro" id="IPR054573">
    <property type="entry name" value="PP2A/SF3B1-like_HEAT"/>
</dbReference>
<dbReference type="InterPro" id="IPR015016">
    <property type="entry name" value="SF3b_su1"/>
</dbReference>
<proteinExistence type="inferred from homology"/>
<evidence type="ECO:0000256" key="7">
    <source>
        <dbReference type="ARBA" id="ARBA00023242"/>
    </source>
</evidence>
<dbReference type="InParanoid" id="A0A448YIJ5"/>
<dbReference type="AlphaFoldDB" id="A0A448YIJ5"/>
<keyword evidence="3" id="KW-0507">mRNA processing</keyword>
<name>A0A448YIJ5_BRENA</name>
<feature type="domain" description="Phosphatase PP2A regulatory subunit A/Splicing factor 3B subunit 1-like HEAT repeat" evidence="10">
    <location>
        <begin position="909"/>
        <end position="980"/>
    </location>
</feature>
<keyword evidence="12" id="KW-1185">Reference proteome</keyword>
<feature type="compositionally biased region" description="Basic and acidic residues" evidence="8">
    <location>
        <begin position="45"/>
        <end position="70"/>
    </location>
</feature>
<reference evidence="11 12" key="1">
    <citation type="submission" date="2018-12" db="EMBL/GenBank/DDBJ databases">
        <authorList>
            <person name="Tiukova I."/>
            <person name="Dainat J."/>
        </authorList>
    </citation>
    <scope>NUCLEOTIDE SEQUENCE [LARGE SCALE GENOMIC DNA]</scope>
</reference>
<accession>A0A448YIJ5</accession>
<keyword evidence="6" id="KW-0508">mRNA splicing</keyword>
<organism evidence="11 12">
    <name type="scientific">Brettanomyces naardenensis</name>
    <name type="common">Yeast</name>
    <dbReference type="NCBI Taxonomy" id="13370"/>
    <lineage>
        <taxon>Eukaryota</taxon>
        <taxon>Fungi</taxon>
        <taxon>Dikarya</taxon>
        <taxon>Ascomycota</taxon>
        <taxon>Saccharomycotina</taxon>
        <taxon>Pichiomycetes</taxon>
        <taxon>Pichiales</taxon>
        <taxon>Pichiaceae</taxon>
        <taxon>Brettanomyces</taxon>
    </lineage>
</organism>
<evidence type="ECO:0000313" key="12">
    <source>
        <dbReference type="Proteomes" id="UP000290900"/>
    </source>
</evidence>
<dbReference type="GO" id="GO:0003729">
    <property type="term" value="F:mRNA binding"/>
    <property type="evidence" value="ECO:0007669"/>
    <property type="project" value="InterPro"/>
</dbReference>
<dbReference type="GO" id="GO:0000245">
    <property type="term" value="P:spliceosomal complex assembly"/>
    <property type="evidence" value="ECO:0007669"/>
    <property type="project" value="InterPro"/>
</dbReference>
<dbReference type="OrthoDB" id="438939at2759"/>
<comment type="subcellular location">
    <subcellularLocation>
        <location evidence="1">Nucleus</location>
    </subcellularLocation>
</comment>
<feature type="region of interest" description="Disordered" evidence="8">
    <location>
        <begin position="45"/>
        <end position="190"/>
    </location>
</feature>
<dbReference type="Pfam" id="PF22646">
    <property type="entry name" value="PPP2R1A-like_HEAT"/>
    <property type="match status" value="1"/>
</dbReference>
<dbReference type="SUPFAM" id="SSF48371">
    <property type="entry name" value="ARM repeat"/>
    <property type="match status" value="1"/>
</dbReference>
<feature type="compositionally biased region" description="Low complexity" evidence="8">
    <location>
        <begin position="155"/>
        <end position="179"/>
    </location>
</feature>
<keyword evidence="5" id="KW-0677">Repeat</keyword>
<dbReference type="InterPro" id="IPR038737">
    <property type="entry name" value="SF3b_su1-like"/>
</dbReference>
<evidence type="ECO:0000256" key="3">
    <source>
        <dbReference type="ARBA" id="ARBA00022664"/>
    </source>
</evidence>
<evidence type="ECO:0000259" key="10">
    <source>
        <dbReference type="Pfam" id="PF22646"/>
    </source>
</evidence>
<evidence type="ECO:0000256" key="1">
    <source>
        <dbReference type="ARBA" id="ARBA00004123"/>
    </source>
</evidence>
<dbReference type="Proteomes" id="UP000290900">
    <property type="component" value="Unassembled WGS sequence"/>
</dbReference>
<evidence type="ECO:0000256" key="6">
    <source>
        <dbReference type="ARBA" id="ARBA00023187"/>
    </source>
</evidence>
<feature type="domain" description="Splicing factor 3B subunit 1" evidence="9">
    <location>
        <begin position="115"/>
        <end position="258"/>
    </location>
</feature>
<protein>
    <submittedName>
        <fullName evidence="11">DEKNAAC101560</fullName>
    </submittedName>
</protein>
<dbReference type="Gene3D" id="1.25.10.10">
    <property type="entry name" value="Leucine-rich Repeat Variant"/>
    <property type="match status" value="4"/>
</dbReference>
<evidence type="ECO:0000259" key="9">
    <source>
        <dbReference type="Pfam" id="PF08920"/>
    </source>
</evidence>